<evidence type="ECO:0000313" key="2">
    <source>
        <dbReference type="EMBL" id="RDH43961.1"/>
    </source>
</evidence>
<dbReference type="InterPro" id="IPR002881">
    <property type="entry name" value="DUF58"/>
</dbReference>
<name>A0A4V1INJ6_9GAMM</name>
<organism evidence="2 3">
    <name type="scientific">Zooshikella ganghwensis</name>
    <dbReference type="NCBI Taxonomy" id="202772"/>
    <lineage>
        <taxon>Bacteria</taxon>
        <taxon>Pseudomonadati</taxon>
        <taxon>Pseudomonadota</taxon>
        <taxon>Gammaproteobacteria</taxon>
        <taxon>Oceanospirillales</taxon>
        <taxon>Zooshikellaceae</taxon>
        <taxon>Zooshikella</taxon>
    </lineage>
</organism>
<keyword evidence="3" id="KW-1185">Reference proteome</keyword>
<dbReference type="InterPro" id="IPR036465">
    <property type="entry name" value="vWFA_dom_sf"/>
</dbReference>
<proteinExistence type="predicted"/>
<dbReference type="Proteomes" id="UP000257039">
    <property type="component" value="Unassembled WGS sequence"/>
</dbReference>
<dbReference type="RefSeq" id="WP_038290841.1">
    <property type="nucleotide sequence ID" value="NZ_JAEVHG010000005.1"/>
</dbReference>
<dbReference type="SUPFAM" id="SSF53300">
    <property type="entry name" value="vWA-like"/>
    <property type="match status" value="1"/>
</dbReference>
<dbReference type="AlphaFoldDB" id="A0A4V1INJ6"/>
<sequence length="311" mass="35860">MTYRAYSSLDDLIQLRLHSKELSLFRPRIAKSALSGQYRSSRKGRGIEFAEVRVYQPGDDVRTIDWRVTARSQEPHTKVFQEERERPVFILVDQSQSLFFGSQGDFKSVIAAEAGSALAWAALANSDRVGGIVFSEKNHQEIKPRRQKKIVLQLLHNIHAYNHALSMTTQPTPPSTTYFADVLGHACRLIKPGSTVAIFSDFLRFSERARQYLSRLASHNDVLMFHIQDPLESQLPPPGYYTFTDGQRRCSINTQQRQLRQRFAEQAQQHQQTLISFCRRYRMAFHPLTTQQPAIDQLKQVFHSPWSKRVV</sequence>
<evidence type="ECO:0000259" key="1">
    <source>
        <dbReference type="Pfam" id="PF01882"/>
    </source>
</evidence>
<dbReference type="Pfam" id="PF01882">
    <property type="entry name" value="DUF58"/>
    <property type="match status" value="1"/>
</dbReference>
<dbReference type="EMBL" id="NDXW01000001">
    <property type="protein sequence ID" value="RDH43961.1"/>
    <property type="molecule type" value="Genomic_DNA"/>
</dbReference>
<accession>A0A4V1INJ6</accession>
<protein>
    <submittedName>
        <fullName evidence="2">DUF58 domain-containing protein</fullName>
    </submittedName>
</protein>
<comment type="caution">
    <text evidence="2">The sequence shown here is derived from an EMBL/GenBank/DDBJ whole genome shotgun (WGS) entry which is preliminary data.</text>
</comment>
<dbReference type="PANTHER" id="PTHR33608:SF12">
    <property type="entry name" value="DUF58 DOMAIN-CONTAINING PROTEIN"/>
    <property type="match status" value="1"/>
</dbReference>
<reference evidence="2 3" key="1">
    <citation type="submission" date="2017-04" db="EMBL/GenBank/DDBJ databases">
        <title>Draft genome sequence of Zooshikella ganghwensis VG4 isolated from Red Sea sediments.</title>
        <authorList>
            <person name="Rehman Z."/>
            <person name="Alam I."/>
            <person name="Kamau A."/>
            <person name="Bajic V."/>
            <person name="Leiknes T."/>
        </authorList>
    </citation>
    <scope>NUCLEOTIDE SEQUENCE [LARGE SCALE GENOMIC DNA]</scope>
    <source>
        <strain evidence="2 3">VG4</strain>
    </source>
</reference>
<dbReference type="PANTHER" id="PTHR33608">
    <property type="entry name" value="BLL2464 PROTEIN"/>
    <property type="match status" value="1"/>
</dbReference>
<gene>
    <name evidence="2" type="ORF">B9G39_11170</name>
</gene>
<evidence type="ECO:0000313" key="3">
    <source>
        <dbReference type="Proteomes" id="UP000257039"/>
    </source>
</evidence>
<feature type="domain" description="DUF58" evidence="1">
    <location>
        <begin position="51"/>
        <end position="272"/>
    </location>
</feature>